<dbReference type="Gene3D" id="1.10.150.20">
    <property type="entry name" value="5' to 3' exonuclease, C-terminal subdomain"/>
    <property type="match status" value="1"/>
</dbReference>
<evidence type="ECO:0000256" key="9">
    <source>
        <dbReference type="ARBA" id="ARBA00023125"/>
    </source>
</evidence>
<dbReference type="InterPro" id="IPR043502">
    <property type="entry name" value="DNA/RNA_pol_sf"/>
</dbReference>
<dbReference type="GeneID" id="16834831"/>
<dbReference type="InterPro" id="IPR001098">
    <property type="entry name" value="DNA-dir_DNA_pol_A_palm_dom"/>
</dbReference>
<dbReference type="OrthoDB" id="3071at10239"/>
<evidence type="ECO:0000256" key="5">
    <source>
        <dbReference type="ARBA" id="ARBA00022695"/>
    </source>
</evidence>
<keyword evidence="6" id="KW-0235">DNA replication</keyword>
<organism evidence="12 13">
    <name type="scientific">Mycobacterium phage Adawi</name>
    <dbReference type="NCBI Taxonomy" id="1354507"/>
    <lineage>
        <taxon>Viruses</taxon>
        <taxon>Duplodnaviria</taxon>
        <taxon>Heunggongvirae</taxon>
        <taxon>Uroviricota</taxon>
        <taxon>Caudoviricetes</taxon>
        <taxon>Bclasvirinae</taxon>
        <taxon>Coopervirus</taxon>
        <taxon>Coopervirus adawi</taxon>
    </lineage>
</organism>
<name>T2A7D0_9CAUD</name>
<dbReference type="Pfam" id="PF00476">
    <property type="entry name" value="DNA_pol_A"/>
    <property type="match status" value="1"/>
</dbReference>
<dbReference type="PROSITE" id="PS00447">
    <property type="entry name" value="DNA_POLYMERASE_A"/>
    <property type="match status" value="1"/>
</dbReference>
<comment type="catalytic activity">
    <reaction evidence="10">
        <text>DNA(n) + a 2'-deoxyribonucleoside 5'-triphosphate = DNA(n+1) + diphosphate</text>
        <dbReference type="Rhea" id="RHEA:22508"/>
        <dbReference type="Rhea" id="RHEA-COMP:17339"/>
        <dbReference type="Rhea" id="RHEA-COMP:17340"/>
        <dbReference type="ChEBI" id="CHEBI:33019"/>
        <dbReference type="ChEBI" id="CHEBI:61560"/>
        <dbReference type="ChEBI" id="CHEBI:173112"/>
        <dbReference type="EC" id="2.7.7.7"/>
    </reaction>
</comment>
<dbReference type="Gene3D" id="3.30.70.370">
    <property type="match status" value="1"/>
</dbReference>
<sequence>MEQGGTVKLTPADAAALGTTAIPRVPSRSWYDPVLDATMHTGQNARLACGEFIYGTEPGEHLVAMDIETPGLNSFTINCVTFAWEVPGTGQVHTVILDPARNGADHSIVRDMVEHARHLVFHNAPFDAPILHHAQLLDLPDVRKIVDTLVIARFAVPDVMVPKNLTALSVRHLGLDDDKGGLERAFKAAGYKTQQAGFEGMDIESPVYRYGAMADTVATLRIEPLMRAKALHWATDHPFQTYGATTEGEAEQLLWTQETVHRVMLRRSAAGLAVDRAYLDRYAEQVDIDRNLAIAELAAHGLEGGSGKGAKLVEYLHERGELPANWPRTPTRKLRATKADLDGLDHPLAAAQRKLATIEKVMGYLEKVDRQASVTGRCHPQVGVLGASATGRMAYGSPELQQFPADARAIISDDGQGLTSIDWSQIEPVTMALMAKDHEFLAPFEAGEDLYEPIQRSAGIERPVAKVVLLGTMYGLGIAKLARQIGHTEESAAQIRRQMFEAMKGCERWMRKVQNVAETYGRVVTAGGRILPVDPGYEYKSVNYAIQGSAYDVLANSIVEMDRRGISDHLQLAMHDELIVDTEVAEEVQQIMLTPPEFLITWAERVPVLRTDRADMGSAWAKV</sequence>
<keyword evidence="7" id="KW-0239">DNA-directed DNA polymerase</keyword>
<dbReference type="EC" id="2.7.7.7" evidence="2"/>
<dbReference type="InterPro" id="IPR002298">
    <property type="entry name" value="DNA_polymerase_A"/>
</dbReference>
<evidence type="ECO:0000256" key="6">
    <source>
        <dbReference type="ARBA" id="ARBA00022705"/>
    </source>
</evidence>
<dbReference type="EMBL" id="KF279411">
    <property type="protein sequence ID" value="AGU91971.1"/>
    <property type="molecule type" value="Genomic_DNA"/>
</dbReference>
<dbReference type="GO" id="GO:0039693">
    <property type="term" value="P:viral DNA genome replication"/>
    <property type="evidence" value="ECO:0007669"/>
    <property type="project" value="UniProtKB-KW"/>
</dbReference>
<proteinExistence type="inferred from homology"/>
<keyword evidence="8" id="KW-1194">Viral DNA replication</keyword>
<gene>
    <name evidence="12" type="ORF">ADAWI_53</name>
</gene>
<dbReference type="SMART" id="SM00482">
    <property type="entry name" value="POLAc"/>
    <property type="match status" value="1"/>
</dbReference>
<dbReference type="GO" id="GO:0003887">
    <property type="term" value="F:DNA-directed DNA polymerase activity"/>
    <property type="evidence" value="ECO:0007669"/>
    <property type="project" value="UniProtKB-KW"/>
</dbReference>
<keyword evidence="13" id="KW-1185">Reference proteome</keyword>
<dbReference type="InterPro" id="IPR019760">
    <property type="entry name" value="DNA-dir_DNA_pol_A_CS"/>
</dbReference>
<dbReference type="GO" id="GO:0008408">
    <property type="term" value="F:3'-5' exonuclease activity"/>
    <property type="evidence" value="ECO:0007669"/>
    <property type="project" value="InterPro"/>
</dbReference>
<dbReference type="GO" id="GO:0006261">
    <property type="term" value="P:DNA-templated DNA replication"/>
    <property type="evidence" value="ECO:0007669"/>
    <property type="project" value="InterPro"/>
</dbReference>
<dbReference type="GO" id="GO:0006302">
    <property type="term" value="P:double-strand break repair"/>
    <property type="evidence" value="ECO:0007669"/>
    <property type="project" value="TreeGrafter"/>
</dbReference>
<evidence type="ECO:0000256" key="10">
    <source>
        <dbReference type="ARBA" id="ARBA00049244"/>
    </source>
</evidence>
<dbReference type="PANTHER" id="PTHR10133">
    <property type="entry name" value="DNA POLYMERASE I"/>
    <property type="match status" value="1"/>
</dbReference>
<dbReference type="InterPro" id="IPR002562">
    <property type="entry name" value="3'-5'_exonuclease_dom"/>
</dbReference>
<evidence type="ECO:0000313" key="12">
    <source>
        <dbReference type="EMBL" id="AGU91971.1"/>
    </source>
</evidence>
<evidence type="ECO:0000313" key="13">
    <source>
        <dbReference type="Proteomes" id="UP000016711"/>
    </source>
</evidence>
<evidence type="ECO:0000256" key="3">
    <source>
        <dbReference type="ARBA" id="ARBA00015749"/>
    </source>
</evidence>
<evidence type="ECO:0000256" key="8">
    <source>
        <dbReference type="ARBA" id="ARBA00023109"/>
    </source>
</evidence>
<dbReference type="SUPFAM" id="SSF53098">
    <property type="entry name" value="Ribonuclease H-like"/>
    <property type="match status" value="1"/>
</dbReference>
<dbReference type="InterPro" id="IPR012337">
    <property type="entry name" value="RNaseH-like_sf"/>
</dbReference>
<keyword evidence="4" id="KW-0808">Transferase</keyword>
<dbReference type="PANTHER" id="PTHR10133:SF27">
    <property type="entry name" value="DNA POLYMERASE NU"/>
    <property type="match status" value="1"/>
</dbReference>
<evidence type="ECO:0000256" key="7">
    <source>
        <dbReference type="ARBA" id="ARBA00022932"/>
    </source>
</evidence>
<protein>
    <recommendedName>
        <fullName evidence="3">DNA polymerase</fullName>
        <ecNumber evidence="2">2.7.7.7</ecNumber>
    </recommendedName>
</protein>
<evidence type="ECO:0000259" key="11">
    <source>
        <dbReference type="SMART" id="SM00482"/>
    </source>
</evidence>
<comment type="similarity">
    <text evidence="1">Belongs to the DNA polymerase type-A family.</text>
</comment>
<accession>T2A7D0</accession>
<dbReference type="RefSeq" id="YP_008530933.1">
    <property type="nucleotide sequence ID" value="NC_022328.1"/>
</dbReference>
<feature type="domain" description="DNA-directed DNA polymerase family A palm" evidence="11">
    <location>
        <begin position="408"/>
        <end position="586"/>
    </location>
</feature>
<dbReference type="InterPro" id="IPR036397">
    <property type="entry name" value="RNaseH_sf"/>
</dbReference>
<dbReference type="SUPFAM" id="SSF56672">
    <property type="entry name" value="DNA/RNA polymerases"/>
    <property type="match status" value="1"/>
</dbReference>
<evidence type="ECO:0000256" key="4">
    <source>
        <dbReference type="ARBA" id="ARBA00022679"/>
    </source>
</evidence>
<evidence type="ECO:0000256" key="2">
    <source>
        <dbReference type="ARBA" id="ARBA00012417"/>
    </source>
</evidence>
<dbReference type="GO" id="GO:0003677">
    <property type="term" value="F:DNA binding"/>
    <property type="evidence" value="ECO:0007669"/>
    <property type="project" value="UniProtKB-KW"/>
</dbReference>
<reference evidence="12 13" key="1">
    <citation type="submission" date="2013-06" db="EMBL/GenBank/DDBJ databases">
        <authorList>
            <person name="Adawi E.C."/>
            <person name="Merrill C.A."/>
            <person name="Sargent C.J."/>
            <person name="Fisher J.N."/>
            <person name="Gardner A.V."/>
            <person name="Lunt B.L."/>
            <person name="Merrill B.D."/>
            <person name="Breakwell D.P."/>
            <person name="Burnett S.H."/>
            <person name="Grose J.H."/>
        </authorList>
    </citation>
    <scope>NUCLEOTIDE SEQUENCE [LARGE SCALE GENOMIC DNA]</scope>
</reference>
<dbReference type="Pfam" id="PF01612">
    <property type="entry name" value="DNA_pol_A_exo1"/>
    <property type="match status" value="1"/>
</dbReference>
<dbReference type="Proteomes" id="UP000016711">
    <property type="component" value="Segment"/>
</dbReference>
<evidence type="ECO:0000256" key="1">
    <source>
        <dbReference type="ARBA" id="ARBA00007705"/>
    </source>
</evidence>
<dbReference type="Gene3D" id="3.30.420.10">
    <property type="entry name" value="Ribonuclease H-like superfamily/Ribonuclease H"/>
    <property type="match status" value="1"/>
</dbReference>
<keyword evidence="5" id="KW-0548">Nucleotidyltransferase</keyword>
<keyword evidence="9" id="KW-0238">DNA-binding</keyword>
<dbReference type="KEGG" id="vg:16834831"/>